<evidence type="ECO:0000313" key="1">
    <source>
        <dbReference type="EMBL" id="MBJ6371799.1"/>
    </source>
</evidence>
<protein>
    <submittedName>
        <fullName evidence="1">Uncharacterized protein</fullName>
    </submittedName>
</protein>
<reference evidence="1" key="1">
    <citation type="submission" date="2020-12" db="EMBL/GenBank/DDBJ databases">
        <title>Sedimentitalea sp. nov., isolated from sand in Incheon.</title>
        <authorList>
            <person name="Kim W."/>
        </authorList>
    </citation>
    <scope>NUCLEOTIDE SEQUENCE</scope>
    <source>
        <strain evidence="1">CAU 1593</strain>
    </source>
</reference>
<keyword evidence="2" id="KW-1185">Reference proteome</keyword>
<organism evidence="1 2">
    <name type="scientific">Sedimentitalea arenosa</name>
    <dbReference type="NCBI Taxonomy" id="2798803"/>
    <lineage>
        <taxon>Bacteria</taxon>
        <taxon>Pseudomonadati</taxon>
        <taxon>Pseudomonadota</taxon>
        <taxon>Alphaproteobacteria</taxon>
        <taxon>Rhodobacterales</taxon>
        <taxon>Paracoccaceae</taxon>
        <taxon>Sedimentitalea</taxon>
    </lineage>
</organism>
<dbReference type="EMBL" id="JAELVR010000006">
    <property type="protein sequence ID" value="MBJ6371799.1"/>
    <property type="molecule type" value="Genomic_DNA"/>
</dbReference>
<proteinExistence type="predicted"/>
<sequence length="117" mass="12753">MSDFRIKVVGAKPPRKPDGPLRKAGKRVCAAARQGLMKPRRVMLAGLAGFLLLAGTPHVAWEYECRHPMHGPGSCRSVAWCAYYGIQGRCIAVPNDGMQCSLFKVLPFDWGQIISGA</sequence>
<comment type="caution">
    <text evidence="1">The sequence shown here is derived from an EMBL/GenBank/DDBJ whole genome shotgun (WGS) entry which is preliminary data.</text>
</comment>
<dbReference type="Proteomes" id="UP000619079">
    <property type="component" value="Unassembled WGS sequence"/>
</dbReference>
<accession>A0A8J7LSB7</accession>
<gene>
    <name evidence="1" type="ORF">JF290_09690</name>
</gene>
<dbReference type="RefSeq" id="WP_199024666.1">
    <property type="nucleotide sequence ID" value="NZ_JAELVR010000006.1"/>
</dbReference>
<dbReference type="AlphaFoldDB" id="A0A8J7LSB7"/>
<evidence type="ECO:0000313" key="2">
    <source>
        <dbReference type="Proteomes" id="UP000619079"/>
    </source>
</evidence>
<name>A0A8J7LSB7_9RHOB</name>